<dbReference type="InterPro" id="IPR029044">
    <property type="entry name" value="Nucleotide-diphossugar_trans"/>
</dbReference>
<dbReference type="SUPFAM" id="SSF53448">
    <property type="entry name" value="Nucleotide-diphospho-sugar transferases"/>
    <property type="match status" value="1"/>
</dbReference>
<dbReference type="PANTHER" id="PTHR43867:SF2">
    <property type="entry name" value="CELLULOSE SYNTHASE CATALYTIC SUBUNIT A [UDP-FORMING]"/>
    <property type="match status" value="1"/>
</dbReference>
<accession>A0A0F4LIJ7</accession>
<keyword evidence="3" id="KW-0808">Transferase</keyword>
<evidence type="ECO:0000313" key="10">
    <source>
        <dbReference type="Proteomes" id="UP000033533"/>
    </source>
</evidence>
<evidence type="ECO:0000256" key="4">
    <source>
        <dbReference type="ARBA" id="ARBA00022692"/>
    </source>
</evidence>
<keyword evidence="5 7" id="KW-1133">Transmembrane helix</keyword>
<dbReference type="HOGENOM" id="CLU_023978_3_1_9"/>
<dbReference type="Proteomes" id="UP000033533">
    <property type="component" value="Unassembled WGS sequence"/>
</dbReference>
<organism evidence="9 10">
    <name type="scientific">Lactobacillus kullabergensis</name>
    <dbReference type="NCBI Taxonomy" id="1218493"/>
    <lineage>
        <taxon>Bacteria</taxon>
        <taxon>Bacillati</taxon>
        <taxon>Bacillota</taxon>
        <taxon>Bacilli</taxon>
        <taxon>Lactobacillales</taxon>
        <taxon>Lactobacillaceae</taxon>
        <taxon>Lactobacillus</taxon>
    </lineage>
</organism>
<gene>
    <name evidence="9" type="ORF">JF76_03380</name>
</gene>
<dbReference type="Pfam" id="PF13632">
    <property type="entry name" value="Glyco_trans_2_3"/>
    <property type="match status" value="1"/>
</dbReference>
<evidence type="ECO:0000256" key="2">
    <source>
        <dbReference type="ARBA" id="ARBA00022676"/>
    </source>
</evidence>
<protein>
    <recommendedName>
        <fullName evidence="8">Glycosyltransferase 2-like domain-containing protein</fullName>
    </recommendedName>
</protein>
<keyword evidence="4 7" id="KW-0812">Transmembrane</keyword>
<dbReference type="OrthoDB" id="9766299at2"/>
<feature type="transmembrane region" description="Helical" evidence="7">
    <location>
        <begin position="304"/>
        <end position="331"/>
    </location>
</feature>
<feature type="transmembrane region" description="Helical" evidence="7">
    <location>
        <begin position="337"/>
        <end position="355"/>
    </location>
</feature>
<dbReference type="PANTHER" id="PTHR43867">
    <property type="entry name" value="CELLULOSE SYNTHASE CATALYTIC SUBUNIT A [UDP-FORMING]"/>
    <property type="match status" value="1"/>
</dbReference>
<evidence type="ECO:0000256" key="1">
    <source>
        <dbReference type="ARBA" id="ARBA00004141"/>
    </source>
</evidence>
<comment type="caution">
    <text evidence="9">The sequence shown here is derived from an EMBL/GenBank/DDBJ whole genome shotgun (WGS) entry which is preliminary data.</text>
</comment>
<proteinExistence type="predicted"/>
<evidence type="ECO:0000256" key="3">
    <source>
        <dbReference type="ARBA" id="ARBA00022679"/>
    </source>
</evidence>
<feature type="transmembrane region" description="Helical" evidence="7">
    <location>
        <begin position="6"/>
        <end position="28"/>
    </location>
</feature>
<keyword evidence="6 7" id="KW-0472">Membrane</keyword>
<reference evidence="9 10" key="1">
    <citation type="submission" date="2014-12" db="EMBL/GenBank/DDBJ databases">
        <title>Comparative genomics of the lactic acid bacteria isolated from the honey bee gut.</title>
        <authorList>
            <person name="Ellegaard K.M."/>
            <person name="Tamarit D."/>
            <person name="Javelind E."/>
            <person name="Olofsson T."/>
            <person name="Andersson S.G."/>
            <person name="Vasquez A."/>
        </authorList>
    </citation>
    <scope>NUCLEOTIDE SEQUENCE [LARGE SCALE GENOMIC DNA]</scope>
    <source>
        <strain evidence="9 10">Biut2</strain>
    </source>
</reference>
<dbReference type="AlphaFoldDB" id="A0A0F4LIJ7"/>
<dbReference type="InterPro" id="IPR001173">
    <property type="entry name" value="Glyco_trans_2-like"/>
</dbReference>
<name>A0A0F4LIJ7_9LACO</name>
<dbReference type="STRING" id="1218493.JF76_03380"/>
<feature type="domain" description="Glycosyltransferase 2-like" evidence="8">
    <location>
        <begin position="142"/>
        <end position="333"/>
    </location>
</feature>
<comment type="subcellular location">
    <subcellularLocation>
        <location evidence="1">Membrane</location>
        <topology evidence="1">Multi-pass membrane protein</topology>
    </subcellularLocation>
</comment>
<keyword evidence="2" id="KW-0328">Glycosyltransferase</keyword>
<sequence>MKLLIAIILILGGCSFIFDLIWTLYLTFSNNVKQDHYGDRCRDFDTMFLLIPAMNEFQSLRKNIPYLMELQKQCDSFIKLKLVFIDDDSSDGTTTLLQKYAYHPNVIVVHRVKPNAQQGKGPALEEAAERIAKMNYSEDKTIIGVIDADSHLDANYLRQVVYAFNHSNCDLLQTRVNIYNLDHNIAAMQNFEFTIYNSLLQMARTDWGSSLASGNGQFMTLKMTNNVGWSSSLLEDCEFSLKGLLKGYRGTFLNTVSIGQEGVTKYKKLIKQRTRWCQGGFQCLDKYSKKIVKSKSIPSMVKTFVLLFLLIPVLSMVTTPASAISLIVLLLYVKTNAWISISIIASLLVIEYLTNTMLILKQYREARFDEPLKTSYLLKILFLIDFYRWSLAIVPYKALGRILVGNQSWSKTSHT</sequence>
<dbReference type="GO" id="GO:0016020">
    <property type="term" value="C:membrane"/>
    <property type="evidence" value="ECO:0007669"/>
    <property type="project" value="UniProtKB-SubCell"/>
</dbReference>
<dbReference type="RefSeq" id="WP_045927548.1">
    <property type="nucleotide sequence ID" value="NZ_JBHSZS010000003.1"/>
</dbReference>
<evidence type="ECO:0000256" key="5">
    <source>
        <dbReference type="ARBA" id="ARBA00022989"/>
    </source>
</evidence>
<dbReference type="EMBL" id="JXBY01000006">
    <property type="protein sequence ID" value="KJY58682.1"/>
    <property type="molecule type" value="Genomic_DNA"/>
</dbReference>
<dbReference type="InterPro" id="IPR050321">
    <property type="entry name" value="Glycosyltr_2/OpgH_subfam"/>
</dbReference>
<dbReference type="Gene3D" id="3.90.550.10">
    <property type="entry name" value="Spore Coat Polysaccharide Biosynthesis Protein SpsA, Chain A"/>
    <property type="match status" value="1"/>
</dbReference>
<dbReference type="GO" id="GO:0016757">
    <property type="term" value="F:glycosyltransferase activity"/>
    <property type="evidence" value="ECO:0007669"/>
    <property type="project" value="UniProtKB-KW"/>
</dbReference>
<evidence type="ECO:0000256" key="7">
    <source>
        <dbReference type="SAM" id="Phobius"/>
    </source>
</evidence>
<evidence type="ECO:0000256" key="6">
    <source>
        <dbReference type="ARBA" id="ARBA00023136"/>
    </source>
</evidence>
<evidence type="ECO:0000259" key="8">
    <source>
        <dbReference type="Pfam" id="PF13632"/>
    </source>
</evidence>
<evidence type="ECO:0000313" key="9">
    <source>
        <dbReference type="EMBL" id="KJY58682.1"/>
    </source>
</evidence>
<dbReference type="PATRIC" id="fig|1218493.3.peg.356"/>